<dbReference type="InterPro" id="IPR051937">
    <property type="entry name" value="R3H_domain_containing"/>
</dbReference>
<sequence length="106" mass="12327">MSSYQRMLVHRCAAFFGLEHNVDQAGTAVIVNRTRNTRLPETRFRDHCRDDLLVPDEPKRSILKRDSSSFDDGSNYKVSFLSLFHCLLSARHLNIYCVLYTLLIHL</sequence>
<evidence type="ECO:0000313" key="1">
    <source>
        <dbReference type="EMBL" id="MPD05196.1"/>
    </source>
</evidence>
<dbReference type="GO" id="GO:0003676">
    <property type="term" value="F:nucleic acid binding"/>
    <property type="evidence" value="ECO:0007669"/>
    <property type="project" value="InterPro"/>
</dbReference>
<dbReference type="Gene3D" id="3.30.1370.50">
    <property type="entry name" value="R3H-like domain"/>
    <property type="match status" value="1"/>
</dbReference>
<name>A0A5B7KEA6_PORTR</name>
<dbReference type="Proteomes" id="UP000324222">
    <property type="component" value="Unassembled WGS sequence"/>
</dbReference>
<comment type="caution">
    <text evidence="1">The sequence shown here is derived from an EMBL/GenBank/DDBJ whole genome shotgun (WGS) entry which is preliminary data.</text>
</comment>
<proteinExistence type="predicted"/>
<dbReference type="PANTHER" id="PTHR15672:SF8">
    <property type="entry name" value="PROTEIN ENCORE"/>
    <property type="match status" value="1"/>
</dbReference>
<organism evidence="1 2">
    <name type="scientific">Portunus trituberculatus</name>
    <name type="common">Swimming crab</name>
    <name type="synonym">Neptunus trituberculatus</name>
    <dbReference type="NCBI Taxonomy" id="210409"/>
    <lineage>
        <taxon>Eukaryota</taxon>
        <taxon>Metazoa</taxon>
        <taxon>Ecdysozoa</taxon>
        <taxon>Arthropoda</taxon>
        <taxon>Crustacea</taxon>
        <taxon>Multicrustacea</taxon>
        <taxon>Malacostraca</taxon>
        <taxon>Eumalacostraca</taxon>
        <taxon>Eucarida</taxon>
        <taxon>Decapoda</taxon>
        <taxon>Pleocyemata</taxon>
        <taxon>Brachyura</taxon>
        <taxon>Eubrachyura</taxon>
        <taxon>Portunoidea</taxon>
        <taxon>Portunidae</taxon>
        <taxon>Portuninae</taxon>
        <taxon>Portunus</taxon>
    </lineage>
</organism>
<protein>
    <submittedName>
        <fullName evidence="1">R3H domain-containing protein 1</fullName>
    </submittedName>
</protein>
<dbReference type="PANTHER" id="PTHR15672">
    <property type="entry name" value="CAMP-REGULATED PHOSPHOPROTEIN 21 RELATED R3H DOMAIN CONTAINING PROTEIN"/>
    <property type="match status" value="1"/>
</dbReference>
<accession>A0A5B7KEA6</accession>
<keyword evidence="2" id="KW-1185">Reference proteome</keyword>
<dbReference type="EMBL" id="VSRR010144888">
    <property type="protein sequence ID" value="MPD05196.1"/>
    <property type="molecule type" value="Genomic_DNA"/>
</dbReference>
<dbReference type="SUPFAM" id="SSF82708">
    <property type="entry name" value="R3H domain"/>
    <property type="match status" value="1"/>
</dbReference>
<dbReference type="InterPro" id="IPR036867">
    <property type="entry name" value="R3H_dom_sf"/>
</dbReference>
<reference evidence="1 2" key="1">
    <citation type="submission" date="2019-05" db="EMBL/GenBank/DDBJ databases">
        <title>Another draft genome of Portunus trituberculatus and its Hox gene families provides insights of decapod evolution.</title>
        <authorList>
            <person name="Jeong J.-H."/>
            <person name="Song I."/>
            <person name="Kim S."/>
            <person name="Choi T."/>
            <person name="Kim D."/>
            <person name="Ryu S."/>
            <person name="Kim W."/>
        </authorList>
    </citation>
    <scope>NUCLEOTIDE SEQUENCE [LARGE SCALE GENOMIC DNA]</scope>
    <source>
        <tissue evidence="1">Muscle</tissue>
    </source>
</reference>
<dbReference type="CDD" id="cd02642">
    <property type="entry name" value="R3H_encore_like"/>
    <property type="match status" value="1"/>
</dbReference>
<evidence type="ECO:0000313" key="2">
    <source>
        <dbReference type="Proteomes" id="UP000324222"/>
    </source>
</evidence>
<dbReference type="AlphaFoldDB" id="A0A5B7KEA6"/>
<gene>
    <name evidence="1" type="primary">R3HDM1_1</name>
    <name evidence="1" type="ORF">E2C01_100927</name>
</gene>
<dbReference type="OrthoDB" id="278430at2759"/>